<keyword evidence="2" id="KW-1185">Reference proteome</keyword>
<dbReference type="EMBL" id="AZFQ01000018">
    <property type="protein sequence ID" value="KRM00009.1"/>
    <property type="molecule type" value="Genomic_DNA"/>
</dbReference>
<sequence>MGLFKSTEQKEAEKQAKLEKWLTERGLEDVRKDSFKQVGRIRDYLSGTGLLGFMPSVSDATKNTMYLLQAEVEQNWLLIKQQDKLATQNDEIIKLLKEGK</sequence>
<accession>A0A0R1V9P5</accession>
<proteinExistence type="predicted"/>
<comment type="caution">
    <text evidence="1">The sequence shown here is derived from an EMBL/GenBank/DDBJ whole genome shotgun (WGS) entry which is preliminary data.</text>
</comment>
<dbReference type="Proteomes" id="UP000051166">
    <property type="component" value="Unassembled WGS sequence"/>
</dbReference>
<reference evidence="1 2" key="1">
    <citation type="journal article" date="2015" name="Genome Announc.">
        <title>Expanding the biotechnology potential of lactobacilli through comparative genomics of 213 strains and associated genera.</title>
        <authorList>
            <person name="Sun Z."/>
            <person name="Harris H.M."/>
            <person name="McCann A."/>
            <person name="Guo C."/>
            <person name="Argimon S."/>
            <person name="Zhang W."/>
            <person name="Yang X."/>
            <person name="Jeffery I.B."/>
            <person name="Cooney J.C."/>
            <person name="Kagawa T.F."/>
            <person name="Liu W."/>
            <person name="Song Y."/>
            <person name="Salvetti E."/>
            <person name="Wrobel A."/>
            <person name="Rasinkangas P."/>
            <person name="Parkhill J."/>
            <person name="Rea M.C."/>
            <person name="O'Sullivan O."/>
            <person name="Ritari J."/>
            <person name="Douillard F.P."/>
            <person name="Paul Ross R."/>
            <person name="Yang R."/>
            <person name="Briner A.E."/>
            <person name="Felis G.E."/>
            <person name="de Vos W.M."/>
            <person name="Barrangou R."/>
            <person name="Klaenhammer T.R."/>
            <person name="Caufield P.W."/>
            <person name="Cui Y."/>
            <person name="Zhang H."/>
            <person name="O'Toole P.W."/>
        </authorList>
    </citation>
    <scope>NUCLEOTIDE SEQUENCE [LARGE SCALE GENOMIC DNA]</scope>
    <source>
        <strain evidence="1 2">DSM 16230</strain>
    </source>
</reference>
<dbReference type="OrthoDB" id="2299696at2"/>
<protein>
    <submittedName>
        <fullName evidence="1">Uncharacterized protein</fullName>
    </submittedName>
</protein>
<dbReference type="GeneID" id="98307287"/>
<evidence type="ECO:0000313" key="1">
    <source>
        <dbReference type="EMBL" id="KRM00009.1"/>
    </source>
</evidence>
<evidence type="ECO:0000313" key="2">
    <source>
        <dbReference type="Proteomes" id="UP000051166"/>
    </source>
</evidence>
<dbReference type="AlphaFoldDB" id="A0A0R1V9P5"/>
<dbReference type="PATRIC" id="fig|1423801.4.peg.2389"/>
<dbReference type="RefSeq" id="WP_054758161.1">
    <property type="nucleotide sequence ID" value="NZ_AZFQ01000018.1"/>
</dbReference>
<organism evidence="1 2">
    <name type="scientific">Liquorilactobacillus satsumensis DSM 16230 = JCM 12392</name>
    <dbReference type="NCBI Taxonomy" id="1423801"/>
    <lineage>
        <taxon>Bacteria</taxon>
        <taxon>Bacillati</taxon>
        <taxon>Bacillota</taxon>
        <taxon>Bacilli</taxon>
        <taxon>Lactobacillales</taxon>
        <taxon>Lactobacillaceae</taxon>
        <taxon>Liquorilactobacillus</taxon>
    </lineage>
</organism>
<name>A0A0R1V9P5_9LACO</name>
<gene>
    <name evidence="1" type="ORF">FD50_GL002335</name>
</gene>